<comment type="catalytic activity">
    <reaction evidence="10">
        <text>citrate = D-threo-isocitrate</text>
        <dbReference type="Rhea" id="RHEA:10336"/>
        <dbReference type="ChEBI" id="CHEBI:15562"/>
        <dbReference type="ChEBI" id="CHEBI:16947"/>
        <dbReference type="EC" id="4.2.1.3"/>
    </reaction>
</comment>
<dbReference type="PRINTS" id="PR00415">
    <property type="entry name" value="ACONITASE"/>
</dbReference>
<dbReference type="NCBIfam" id="TIGR01343">
    <property type="entry name" value="hacA_fam"/>
    <property type="match status" value="1"/>
</dbReference>
<evidence type="ECO:0000256" key="8">
    <source>
        <dbReference type="ARBA" id="ARBA00023014"/>
    </source>
</evidence>
<keyword evidence="7" id="KW-0408">Iron</keyword>
<dbReference type="SUPFAM" id="SSF52016">
    <property type="entry name" value="LeuD/IlvD-like"/>
    <property type="match status" value="1"/>
</dbReference>
<dbReference type="Gene3D" id="3.20.19.10">
    <property type="entry name" value="Aconitase, domain 4"/>
    <property type="match status" value="1"/>
</dbReference>
<dbReference type="Proteomes" id="UP000396862">
    <property type="component" value="Unassembled WGS sequence"/>
</dbReference>
<keyword evidence="18" id="KW-1185">Reference proteome</keyword>
<dbReference type="InterPro" id="IPR006251">
    <property type="entry name" value="Homoacnase/IPMdehydase_lsu"/>
</dbReference>
<evidence type="ECO:0000256" key="11">
    <source>
        <dbReference type="ARBA" id="ARBA00031081"/>
    </source>
</evidence>
<evidence type="ECO:0000256" key="2">
    <source>
        <dbReference type="ARBA" id="ARBA00004717"/>
    </source>
</evidence>
<feature type="domain" description="Aconitase/3-isopropylmalate dehydratase large subunit alpha/beta/alpha" evidence="13">
    <location>
        <begin position="11"/>
        <end position="409"/>
    </location>
</feature>
<dbReference type="GO" id="GO:0046872">
    <property type="term" value="F:metal ion binding"/>
    <property type="evidence" value="ECO:0007669"/>
    <property type="project" value="UniProtKB-KW"/>
</dbReference>
<dbReference type="GO" id="GO:0051539">
    <property type="term" value="F:4 iron, 4 sulfur cluster binding"/>
    <property type="evidence" value="ECO:0007669"/>
    <property type="project" value="UniProtKB-KW"/>
</dbReference>
<dbReference type="PROSITE" id="PS00450">
    <property type="entry name" value="ACONITASE_1"/>
    <property type="match status" value="1"/>
</dbReference>
<dbReference type="PANTHER" id="PTHR43822">
    <property type="entry name" value="HOMOACONITASE, MITOCHONDRIAL-RELATED"/>
    <property type="match status" value="1"/>
</dbReference>
<evidence type="ECO:0000259" key="14">
    <source>
        <dbReference type="Pfam" id="PF00694"/>
    </source>
</evidence>
<sequence length="607" mass="65632">MERKSHTIIEKIIANHSGKELVKPGEIVDISIDVRLARDFGGANVVKNLVDNQLVIENSDKTFFTFDCNPTGSDQKYAANQQKCRLFARDFNIRVYDINSGIGTHLAIDKGLAVPGSTVVSTDSHANILGAIGAFGQGMGDRDIAAAWARGAVWFKVPESVKITLNGKCPEGVYAKDIVLNLLKHFGASSLLGKSVELYGEEVDKLTLDERITISSMGTEMGAIAVFFPPSDEVIQYAKERSGEDFEPVFADGDANYAETFELDMATFIPAISLPGKPHDVVPVEQVKGTKIDSSFIGSCTNGRMEDMRAAARILKGRKVAPGVVLKIVPSTDEVWNACMEEGLIRIFKDAGAMLSNAGCAGCAAGQVGQNGPGEKTVSTGNRNFAGKQGKGDVYLASPATAAASAVAGHITTEDDLPERPSLFEEGHGKQEAVLVTHHDNEKEKPSVIEGRVWLIIEDNIDTDMIFHNQHLAITELSEMGKYTFGNLKGWEDFATKAKPGDIVITGKNFGAGSSRQQAVDCFKSLGVQAVLAESFGAIYERNAINAGFPIMTYESVEELDLQNGNVITVEFETGKITNRENGKNVMVQPFSDVQMEIYRKGDLLHV</sequence>
<evidence type="ECO:0000256" key="1">
    <source>
        <dbReference type="ARBA" id="ARBA00001966"/>
    </source>
</evidence>
<dbReference type="EMBL" id="PYGC01000011">
    <property type="protein sequence ID" value="PSK81090.1"/>
    <property type="molecule type" value="Genomic_DNA"/>
</dbReference>
<keyword evidence="8" id="KW-0411">Iron-sulfur</keyword>
<dbReference type="NCBIfam" id="NF001614">
    <property type="entry name" value="PRK00402.1"/>
    <property type="match status" value="1"/>
</dbReference>
<dbReference type="InterPro" id="IPR050067">
    <property type="entry name" value="IPM_dehydratase_rel_enz"/>
</dbReference>
<dbReference type="GO" id="GO:0006099">
    <property type="term" value="P:tricarboxylic acid cycle"/>
    <property type="evidence" value="ECO:0007669"/>
    <property type="project" value="UniProtKB-UniPathway"/>
</dbReference>
<dbReference type="GO" id="GO:0170038">
    <property type="term" value="P:proteinogenic amino acid biosynthetic process"/>
    <property type="evidence" value="ECO:0007669"/>
    <property type="project" value="UniProtKB-ARBA"/>
</dbReference>
<evidence type="ECO:0000256" key="10">
    <source>
        <dbReference type="ARBA" id="ARBA00023501"/>
    </source>
</evidence>
<reference evidence="16 17" key="1">
    <citation type="submission" date="2018-03" db="EMBL/GenBank/DDBJ databases">
        <title>Genomic Encyclopedia of Archaeal and Bacterial Type Strains, Phase II (KMG-II): from individual species to whole genera.</title>
        <authorList>
            <person name="Goeker M."/>
        </authorList>
    </citation>
    <scope>NUCLEOTIDE SEQUENCE [LARGE SCALE GENOMIC DNA]</scope>
    <source>
        <strain evidence="16 17">DSM 27267</strain>
    </source>
</reference>
<evidence type="ECO:0000256" key="7">
    <source>
        <dbReference type="ARBA" id="ARBA00023004"/>
    </source>
</evidence>
<dbReference type="EC" id="4.2.1.3" evidence="3"/>
<dbReference type="PANTHER" id="PTHR43822:SF2">
    <property type="entry name" value="HOMOACONITASE, MITOCHONDRIAL"/>
    <property type="match status" value="1"/>
</dbReference>
<evidence type="ECO:0000313" key="16">
    <source>
        <dbReference type="EMBL" id="PSK81090.1"/>
    </source>
</evidence>
<evidence type="ECO:0000313" key="15">
    <source>
        <dbReference type="EMBL" id="GET22207.1"/>
    </source>
</evidence>
<gene>
    <name evidence="16" type="ORF">CLV93_11167</name>
    <name evidence="15" type="ORF">JCM18694_24530</name>
</gene>
<feature type="domain" description="Aconitase A/isopropylmalate dehydratase small subunit swivel" evidence="14">
    <location>
        <begin position="496"/>
        <end position="549"/>
    </location>
</feature>
<dbReference type="InterPro" id="IPR000573">
    <property type="entry name" value="AconitaseA/IPMdHydase_ssu_swvl"/>
</dbReference>
<dbReference type="GO" id="GO:0003994">
    <property type="term" value="F:aconitate hydratase activity"/>
    <property type="evidence" value="ECO:0007669"/>
    <property type="project" value="UniProtKB-EC"/>
</dbReference>
<comment type="cofactor">
    <cofactor evidence="1">
        <name>[4Fe-4S] cluster</name>
        <dbReference type="ChEBI" id="CHEBI:49883"/>
    </cofactor>
</comment>
<dbReference type="Pfam" id="PF00330">
    <property type="entry name" value="Aconitase"/>
    <property type="match status" value="1"/>
</dbReference>
<dbReference type="Proteomes" id="UP000240621">
    <property type="component" value="Unassembled WGS sequence"/>
</dbReference>
<dbReference type="EMBL" id="BLAU01000001">
    <property type="protein sequence ID" value="GET22207.1"/>
    <property type="molecule type" value="Genomic_DNA"/>
</dbReference>
<dbReference type="InterPro" id="IPR036008">
    <property type="entry name" value="Aconitase_4Fe-4S_dom"/>
</dbReference>
<dbReference type="InterPro" id="IPR015928">
    <property type="entry name" value="Aconitase/3IPM_dehydase_swvl"/>
</dbReference>
<keyword evidence="9" id="KW-0456">Lyase</keyword>
<organism evidence="16 17">
    <name type="scientific">Prolixibacter denitrificans</name>
    <dbReference type="NCBI Taxonomy" id="1541063"/>
    <lineage>
        <taxon>Bacteria</taxon>
        <taxon>Pseudomonadati</taxon>
        <taxon>Bacteroidota</taxon>
        <taxon>Bacteroidia</taxon>
        <taxon>Marinilabiliales</taxon>
        <taxon>Prolixibacteraceae</taxon>
        <taxon>Prolixibacter</taxon>
    </lineage>
</organism>
<dbReference type="SUPFAM" id="SSF53732">
    <property type="entry name" value="Aconitase iron-sulfur domain"/>
    <property type="match status" value="1"/>
</dbReference>
<keyword evidence="6" id="KW-0479">Metal-binding</keyword>
<evidence type="ECO:0000259" key="13">
    <source>
        <dbReference type="Pfam" id="PF00330"/>
    </source>
</evidence>
<dbReference type="NCBIfam" id="TIGR02087">
    <property type="entry name" value="LEUD_arch"/>
    <property type="match status" value="1"/>
</dbReference>
<dbReference type="OrthoDB" id="9764318at2"/>
<evidence type="ECO:0000313" key="18">
    <source>
        <dbReference type="Proteomes" id="UP000396862"/>
    </source>
</evidence>
<dbReference type="Pfam" id="PF00694">
    <property type="entry name" value="Aconitase_C"/>
    <property type="match status" value="1"/>
</dbReference>
<comment type="pathway">
    <text evidence="2">Carbohydrate metabolism; tricarboxylic acid cycle; isocitrate from oxaloacetate: step 2/2.</text>
</comment>
<evidence type="ECO:0000313" key="17">
    <source>
        <dbReference type="Proteomes" id="UP000240621"/>
    </source>
</evidence>
<evidence type="ECO:0000256" key="3">
    <source>
        <dbReference type="ARBA" id="ARBA00012926"/>
    </source>
</evidence>
<comment type="caution">
    <text evidence="16">The sequence shown here is derived from an EMBL/GenBank/DDBJ whole genome shotgun (WGS) entry which is preliminary data.</text>
</comment>
<evidence type="ECO:0000256" key="5">
    <source>
        <dbReference type="ARBA" id="ARBA00022485"/>
    </source>
</evidence>
<dbReference type="InterPro" id="IPR011827">
    <property type="entry name" value="LeuD_type2/HacB/DmdB"/>
</dbReference>
<accession>A0A2P8C7Z0</accession>
<evidence type="ECO:0000256" key="6">
    <source>
        <dbReference type="ARBA" id="ARBA00022723"/>
    </source>
</evidence>
<dbReference type="GO" id="GO:0170034">
    <property type="term" value="P:L-amino acid biosynthetic process"/>
    <property type="evidence" value="ECO:0007669"/>
    <property type="project" value="UniProtKB-ARBA"/>
</dbReference>
<proteinExistence type="predicted"/>
<name>A0A2P8C7Z0_9BACT</name>
<dbReference type="AlphaFoldDB" id="A0A2P8C7Z0"/>
<dbReference type="InterPro" id="IPR001030">
    <property type="entry name" value="Acoase/IPM_deHydtase_lsu_aba"/>
</dbReference>
<dbReference type="RefSeq" id="WP_106543409.1">
    <property type="nucleotide sequence ID" value="NZ_BLAU01000001.1"/>
</dbReference>
<evidence type="ECO:0000256" key="12">
    <source>
        <dbReference type="ARBA" id="ARBA00031977"/>
    </source>
</evidence>
<evidence type="ECO:0000256" key="9">
    <source>
        <dbReference type="ARBA" id="ARBA00023239"/>
    </source>
</evidence>
<keyword evidence="5" id="KW-0004">4Fe-4S</keyword>
<dbReference type="InterPro" id="IPR015931">
    <property type="entry name" value="Acnase/IPM_dHydase_lsu_aba_1/3"/>
</dbReference>
<dbReference type="Gene3D" id="3.30.499.10">
    <property type="entry name" value="Aconitase, domain 3"/>
    <property type="match status" value="2"/>
</dbReference>
<evidence type="ECO:0000256" key="4">
    <source>
        <dbReference type="ARBA" id="ARBA00019378"/>
    </source>
</evidence>
<dbReference type="UniPathway" id="UPA00223">
    <property type="reaction ID" value="UER00718"/>
</dbReference>
<dbReference type="InterPro" id="IPR018136">
    <property type="entry name" value="Aconitase_4Fe-4S_BS"/>
</dbReference>
<protein>
    <recommendedName>
        <fullName evidence="4">Aconitate hydratase A</fullName>
        <ecNumber evidence="3">4.2.1.3</ecNumber>
    </recommendedName>
    <alternativeName>
        <fullName evidence="12">Iron-responsive protein-like</fullName>
    </alternativeName>
    <alternativeName>
        <fullName evidence="11">RNA-binding protein</fullName>
    </alternativeName>
</protein>
<reference evidence="15 18" key="2">
    <citation type="submission" date="2019-10" db="EMBL/GenBank/DDBJ databases">
        <title>Prolixibacter strains distinguished by the presence of nitrate reductase genes were adept at nitrate-dependent anaerobic corrosion of metallic iron and carbon steel.</title>
        <authorList>
            <person name="Iino T."/>
            <person name="Shono N."/>
            <person name="Ito K."/>
            <person name="Nakamura R."/>
            <person name="Sueoka K."/>
            <person name="Harayama S."/>
            <person name="Ohkuma M."/>
        </authorList>
    </citation>
    <scope>NUCLEOTIDE SEQUENCE [LARGE SCALE GENOMIC DNA]</scope>
    <source>
        <strain evidence="15 18">MIC1-1</strain>
    </source>
</reference>